<gene>
    <name evidence="6 11" type="primary">era</name>
    <name evidence="11" type="ordered locus">P9303_19471</name>
</gene>
<protein>
    <recommendedName>
        <fullName evidence="2 6">GTPase Era</fullName>
    </recommendedName>
</protein>
<dbReference type="PANTHER" id="PTHR42698:SF1">
    <property type="entry name" value="GTPASE ERA, MITOCHONDRIAL"/>
    <property type="match status" value="1"/>
</dbReference>
<evidence type="ECO:0000256" key="6">
    <source>
        <dbReference type="HAMAP-Rule" id="MF_00367"/>
    </source>
</evidence>
<evidence type="ECO:0000256" key="3">
    <source>
        <dbReference type="ARBA" id="ARBA00022741"/>
    </source>
</evidence>
<evidence type="ECO:0000256" key="8">
    <source>
        <dbReference type="RuleBase" id="RU003761"/>
    </source>
</evidence>
<dbReference type="InterPro" id="IPR030388">
    <property type="entry name" value="G_ERA_dom"/>
</dbReference>
<dbReference type="Pfam" id="PF01926">
    <property type="entry name" value="MMR_HSR1"/>
    <property type="match status" value="1"/>
</dbReference>
<feature type="region of interest" description="G5" evidence="7">
    <location>
        <begin position="189"/>
        <end position="191"/>
    </location>
</feature>
<dbReference type="CDD" id="cd22534">
    <property type="entry name" value="KH-II_Era"/>
    <property type="match status" value="1"/>
</dbReference>
<evidence type="ECO:0000313" key="12">
    <source>
        <dbReference type="Proteomes" id="UP000002274"/>
    </source>
</evidence>
<dbReference type="Proteomes" id="UP000002274">
    <property type="component" value="Chromosome"/>
</dbReference>
<dbReference type="NCBIfam" id="NF000908">
    <property type="entry name" value="PRK00089.1"/>
    <property type="match status" value="1"/>
</dbReference>
<dbReference type="EMBL" id="CP000554">
    <property type="protein sequence ID" value="ABM78689.1"/>
    <property type="molecule type" value="Genomic_DNA"/>
</dbReference>
<dbReference type="NCBIfam" id="TIGR00231">
    <property type="entry name" value="small_GTP"/>
    <property type="match status" value="1"/>
</dbReference>
<keyword evidence="4 6" id="KW-0694">RNA-binding</keyword>
<reference evidence="11 12" key="1">
    <citation type="journal article" date="2007" name="PLoS Genet.">
        <title>Patterns and implications of gene gain and loss in the evolution of Prochlorococcus.</title>
        <authorList>
            <person name="Kettler G.C."/>
            <person name="Martiny A.C."/>
            <person name="Huang K."/>
            <person name="Zucker J."/>
            <person name="Coleman M.L."/>
            <person name="Rodrigue S."/>
            <person name="Chen F."/>
            <person name="Lapidus A."/>
            <person name="Ferriera S."/>
            <person name="Johnson J."/>
            <person name="Steglich C."/>
            <person name="Church G.M."/>
            <person name="Richardson P."/>
            <person name="Chisholm S.W."/>
        </authorList>
    </citation>
    <scope>NUCLEOTIDE SEQUENCE [LARGE SCALE GENOMIC DNA]</scope>
    <source>
        <strain evidence="11 12">MIT 9303</strain>
    </source>
</reference>
<dbReference type="GO" id="GO:0005525">
    <property type="term" value="F:GTP binding"/>
    <property type="evidence" value="ECO:0007669"/>
    <property type="project" value="UniProtKB-UniRule"/>
</dbReference>
<feature type="domain" description="Era-type G" evidence="10">
    <location>
        <begin position="41"/>
        <end position="210"/>
    </location>
</feature>
<feature type="region of interest" description="G4" evidence="7">
    <location>
        <begin position="158"/>
        <end position="161"/>
    </location>
</feature>
<dbReference type="InterPro" id="IPR009019">
    <property type="entry name" value="KH_sf_prok-type"/>
</dbReference>
<feature type="region of interest" description="G3" evidence="7">
    <location>
        <begin position="96"/>
        <end position="99"/>
    </location>
</feature>
<feature type="binding site" evidence="6">
    <location>
        <begin position="49"/>
        <end position="56"/>
    </location>
    <ligand>
        <name>GTP</name>
        <dbReference type="ChEBI" id="CHEBI:37565"/>
    </ligand>
</feature>
<evidence type="ECO:0000256" key="4">
    <source>
        <dbReference type="ARBA" id="ARBA00022884"/>
    </source>
</evidence>
<evidence type="ECO:0000256" key="1">
    <source>
        <dbReference type="ARBA" id="ARBA00007921"/>
    </source>
</evidence>
<evidence type="ECO:0000256" key="7">
    <source>
        <dbReference type="PROSITE-ProRule" id="PRU01050"/>
    </source>
</evidence>
<dbReference type="Pfam" id="PF07650">
    <property type="entry name" value="KH_2"/>
    <property type="match status" value="1"/>
</dbReference>
<dbReference type="PROSITE" id="PS51713">
    <property type="entry name" value="G_ERA"/>
    <property type="match status" value="1"/>
</dbReference>
<dbReference type="Gene3D" id="3.30.300.20">
    <property type="match status" value="1"/>
</dbReference>
<accession>A2CB29</accession>
<feature type="binding site" evidence="6">
    <location>
        <begin position="96"/>
        <end position="100"/>
    </location>
    <ligand>
        <name>GTP</name>
        <dbReference type="ChEBI" id="CHEBI:37565"/>
    </ligand>
</feature>
<proteinExistence type="inferred from homology"/>
<comment type="similarity">
    <text evidence="1 6 7 8">Belongs to the TRAFAC class TrmE-Era-EngA-EngB-Septin-like GTPase superfamily. Era GTPase family.</text>
</comment>
<dbReference type="KEGG" id="pmf:P9303_19471"/>
<evidence type="ECO:0000256" key="5">
    <source>
        <dbReference type="ARBA" id="ARBA00023134"/>
    </source>
</evidence>
<dbReference type="InterPro" id="IPR027417">
    <property type="entry name" value="P-loop_NTPase"/>
</dbReference>
<evidence type="ECO:0000259" key="10">
    <source>
        <dbReference type="PROSITE" id="PS51713"/>
    </source>
</evidence>
<dbReference type="InterPro" id="IPR006073">
    <property type="entry name" value="GTP-bd"/>
</dbReference>
<dbReference type="GO" id="GO:0003924">
    <property type="term" value="F:GTPase activity"/>
    <property type="evidence" value="ECO:0007669"/>
    <property type="project" value="UniProtKB-UniRule"/>
</dbReference>
<dbReference type="HOGENOM" id="CLU_038009_1_0_3"/>
<dbReference type="HAMAP" id="MF_00367">
    <property type="entry name" value="GTPase_Era"/>
    <property type="match status" value="1"/>
</dbReference>
<dbReference type="CDD" id="cd04163">
    <property type="entry name" value="Era"/>
    <property type="match status" value="1"/>
</dbReference>
<dbReference type="InterPro" id="IPR004044">
    <property type="entry name" value="KH_dom_type_2"/>
</dbReference>
<comment type="function">
    <text evidence="6">An essential GTPase that binds both GDP and GTP, with rapid nucleotide exchange. Plays a role in 16S rRNA processing and 30S ribosomal subunit biogenesis and possibly also in cell cycle regulation and energy metabolism.</text>
</comment>
<feature type="domain" description="KH type-2" evidence="9">
    <location>
        <begin position="241"/>
        <end position="326"/>
    </location>
</feature>
<evidence type="ECO:0000256" key="2">
    <source>
        <dbReference type="ARBA" id="ARBA00020484"/>
    </source>
</evidence>
<dbReference type="InterPro" id="IPR015946">
    <property type="entry name" value="KH_dom-like_a/b"/>
</dbReference>
<dbReference type="GO" id="GO:0005829">
    <property type="term" value="C:cytosol"/>
    <property type="evidence" value="ECO:0007669"/>
    <property type="project" value="TreeGrafter"/>
</dbReference>
<dbReference type="InterPro" id="IPR005225">
    <property type="entry name" value="Small_GTP-bd"/>
</dbReference>
<keyword evidence="6" id="KW-0690">Ribosome biogenesis</keyword>
<feature type="binding site" evidence="6">
    <location>
        <begin position="158"/>
        <end position="161"/>
    </location>
    <ligand>
        <name>GTP</name>
        <dbReference type="ChEBI" id="CHEBI:37565"/>
    </ligand>
</feature>
<keyword evidence="6" id="KW-0699">rRNA-binding</keyword>
<dbReference type="GO" id="GO:0070181">
    <property type="term" value="F:small ribosomal subunit rRNA binding"/>
    <property type="evidence" value="ECO:0007669"/>
    <property type="project" value="UniProtKB-UniRule"/>
</dbReference>
<evidence type="ECO:0000259" key="9">
    <source>
        <dbReference type="PROSITE" id="PS50823"/>
    </source>
</evidence>
<dbReference type="GO" id="GO:0005886">
    <property type="term" value="C:plasma membrane"/>
    <property type="evidence" value="ECO:0007669"/>
    <property type="project" value="UniProtKB-SubCell"/>
</dbReference>
<comment type="subunit">
    <text evidence="6">Monomer.</text>
</comment>
<feature type="region of interest" description="G2" evidence="7">
    <location>
        <begin position="75"/>
        <end position="79"/>
    </location>
</feature>
<keyword evidence="6" id="KW-0997">Cell inner membrane</keyword>
<evidence type="ECO:0000313" key="11">
    <source>
        <dbReference type="EMBL" id="ABM78689.1"/>
    </source>
</evidence>
<dbReference type="NCBIfam" id="TIGR00436">
    <property type="entry name" value="era"/>
    <property type="match status" value="1"/>
</dbReference>
<dbReference type="PANTHER" id="PTHR42698">
    <property type="entry name" value="GTPASE ERA"/>
    <property type="match status" value="1"/>
</dbReference>
<dbReference type="SUPFAM" id="SSF54814">
    <property type="entry name" value="Prokaryotic type KH domain (KH-domain type II)"/>
    <property type="match status" value="1"/>
</dbReference>
<keyword evidence="6" id="KW-0472">Membrane</keyword>
<name>A2CB29_PROM3</name>
<sequence>MFKAWRWGAHGCYACFQSGYGATLSQVMSPEAMESLPEGYRSGFVALIGRPNVGKSTLVNQLVGEKVAITSPVAQTTRNRLRAIVTTPEAQMVLVDTPGIHKPHHLLGERLVQSARAAIGEVDLVLLLLEGCEPPGRGDAFIVELLRQQDLPVLVALNKWDRVAEQQHDPAEEAYRQLLADSAWPLIRCSAISGEGCNGLVEALVGQLPLGPQLYPAEMVCDQPERVLLAELIREQVLMHTREEVPHSVAVSIDRVEEMPVANGRPGKQGRTAVLATVLVERKSQKGILIGKGGSMLKTIGQGARLQMQTLIDGPVYLELFVKVVPDWRSKPARLAELGFEGK</sequence>
<dbReference type="RefSeq" id="WP_011826570.1">
    <property type="nucleotide sequence ID" value="NC_008820.1"/>
</dbReference>
<keyword evidence="3 6" id="KW-0547">Nucleotide-binding</keyword>
<dbReference type="GO" id="GO:0000028">
    <property type="term" value="P:ribosomal small subunit assembly"/>
    <property type="evidence" value="ECO:0007669"/>
    <property type="project" value="TreeGrafter"/>
</dbReference>
<organism evidence="11 12">
    <name type="scientific">Prochlorococcus marinus (strain MIT 9303)</name>
    <dbReference type="NCBI Taxonomy" id="59922"/>
    <lineage>
        <taxon>Bacteria</taxon>
        <taxon>Bacillati</taxon>
        <taxon>Cyanobacteriota</taxon>
        <taxon>Cyanophyceae</taxon>
        <taxon>Synechococcales</taxon>
        <taxon>Prochlorococcaceae</taxon>
        <taxon>Prochlorococcus</taxon>
    </lineage>
</organism>
<keyword evidence="6" id="KW-1003">Cell membrane</keyword>
<dbReference type="SUPFAM" id="SSF52540">
    <property type="entry name" value="P-loop containing nucleoside triphosphate hydrolases"/>
    <property type="match status" value="1"/>
</dbReference>
<dbReference type="GO" id="GO:0043024">
    <property type="term" value="F:ribosomal small subunit binding"/>
    <property type="evidence" value="ECO:0007669"/>
    <property type="project" value="TreeGrafter"/>
</dbReference>
<dbReference type="PROSITE" id="PS50823">
    <property type="entry name" value="KH_TYPE_2"/>
    <property type="match status" value="1"/>
</dbReference>
<comment type="subcellular location">
    <subcellularLocation>
        <location evidence="6">Cytoplasm</location>
    </subcellularLocation>
    <subcellularLocation>
        <location evidence="6">Cell inner membrane</location>
        <topology evidence="6">Peripheral membrane protein</topology>
    </subcellularLocation>
</comment>
<dbReference type="STRING" id="59922.P9303_19471"/>
<feature type="region of interest" description="G1" evidence="7">
    <location>
        <begin position="49"/>
        <end position="56"/>
    </location>
</feature>
<dbReference type="InterPro" id="IPR005662">
    <property type="entry name" value="GTPase_Era-like"/>
</dbReference>
<keyword evidence="5 6" id="KW-0342">GTP-binding</keyword>
<keyword evidence="6" id="KW-0963">Cytoplasm</keyword>
<dbReference type="AlphaFoldDB" id="A2CB29"/>
<dbReference type="Gene3D" id="3.40.50.300">
    <property type="entry name" value="P-loop containing nucleotide triphosphate hydrolases"/>
    <property type="match status" value="1"/>
</dbReference>